<evidence type="ECO:0000259" key="3">
    <source>
        <dbReference type="Pfam" id="PF02481"/>
    </source>
</evidence>
<dbReference type="GO" id="GO:0009294">
    <property type="term" value="P:DNA-mediated transformation"/>
    <property type="evidence" value="ECO:0007669"/>
    <property type="project" value="InterPro"/>
</dbReference>
<gene>
    <name evidence="5" type="primary">smf</name>
    <name evidence="5" type="ORF">GCM10007876_34150</name>
</gene>
<evidence type="ECO:0000256" key="2">
    <source>
        <dbReference type="SAM" id="MobiDB-lite"/>
    </source>
</evidence>
<dbReference type="PANTHER" id="PTHR43022:SF1">
    <property type="entry name" value="PROTEIN SMF"/>
    <property type="match status" value="1"/>
</dbReference>
<evidence type="ECO:0000313" key="6">
    <source>
        <dbReference type="Proteomes" id="UP001161389"/>
    </source>
</evidence>
<reference evidence="5" key="2">
    <citation type="submission" date="2023-01" db="EMBL/GenBank/DDBJ databases">
        <title>Draft genome sequence of Litoribrevibacter albus strain NBRC 110071.</title>
        <authorList>
            <person name="Sun Q."/>
            <person name="Mori K."/>
        </authorList>
    </citation>
    <scope>NUCLEOTIDE SEQUENCE</scope>
    <source>
        <strain evidence="5">NBRC 110071</strain>
    </source>
</reference>
<dbReference type="Pfam" id="PF02481">
    <property type="entry name" value="DNA_processg_A"/>
    <property type="match status" value="1"/>
</dbReference>
<dbReference type="Gene3D" id="3.40.50.450">
    <property type="match status" value="1"/>
</dbReference>
<comment type="similarity">
    <text evidence="1">Belongs to the DprA/Smf family.</text>
</comment>
<dbReference type="Proteomes" id="UP001161389">
    <property type="component" value="Unassembled WGS sequence"/>
</dbReference>
<dbReference type="AlphaFoldDB" id="A0AA37W9P4"/>
<dbReference type="InterPro" id="IPR057666">
    <property type="entry name" value="DrpA_SLOG"/>
</dbReference>
<protein>
    <submittedName>
        <fullName evidence="5">DNA processing protein DprA</fullName>
    </submittedName>
</protein>
<dbReference type="InterPro" id="IPR036388">
    <property type="entry name" value="WH-like_DNA-bd_sf"/>
</dbReference>
<dbReference type="EMBL" id="BSNM01000016">
    <property type="protein sequence ID" value="GLQ32936.1"/>
    <property type="molecule type" value="Genomic_DNA"/>
</dbReference>
<organism evidence="5 6">
    <name type="scientific">Litoribrevibacter albus</name>
    <dbReference type="NCBI Taxonomy" id="1473156"/>
    <lineage>
        <taxon>Bacteria</taxon>
        <taxon>Pseudomonadati</taxon>
        <taxon>Pseudomonadota</taxon>
        <taxon>Gammaproteobacteria</taxon>
        <taxon>Oceanospirillales</taxon>
        <taxon>Oceanospirillaceae</taxon>
        <taxon>Litoribrevibacter</taxon>
    </lineage>
</organism>
<dbReference type="PANTHER" id="PTHR43022">
    <property type="entry name" value="PROTEIN SMF"/>
    <property type="match status" value="1"/>
</dbReference>
<dbReference type="Gene3D" id="1.10.10.10">
    <property type="entry name" value="Winged helix-like DNA-binding domain superfamily/Winged helix DNA-binding domain"/>
    <property type="match status" value="1"/>
</dbReference>
<dbReference type="RefSeq" id="WP_284383109.1">
    <property type="nucleotide sequence ID" value="NZ_BSNM01000016.1"/>
</dbReference>
<dbReference type="SUPFAM" id="SSF102405">
    <property type="entry name" value="MCP/YpsA-like"/>
    <property type="match status" value="1"/>
</dbReference>
<sequence length="440" mass="47626">MDQNPLHPELSLEALSQETVSQGSASQRAVSPSTISQRTLDWLTLSLIPGLSSRTLIKLRQVYAEPGQLISVIRDGEWRHLPFQKAAKDWLTTHSSRLGQVFEDQIEKTLVWLESGGFLLDWQSPEYPSMLQEIYDPPVLLYGLGQPHCLQEHQSLAMVGSRKATRYGIELANEFAYQLGHLGWQVVSGLALGIDGAAHQGALQAVQEGACVSTVAVVATGLDQTYPASHRQLKEQIIESGCVISEYPLGTLPKANFFPRRNRIISGLCHGVLVVEASEKSGSLVSARCALEQNRDVFAIPGALNNPQAVGCHSLIQQGAKLVTCVEDILEEYTTTSTPQSPKAAVNLKKAIPKVAQGVVSSQPDLLDDRSQSAAHNPLPSDSLESQDPVLAAIGNHIATADELIIRTGLTWPELSQKLLTLELAGLILSTQGGYSLKTN</sequence>
<feature type="domain" description="DprA winged helix" evidence="4">
    <location>
        <begin position="378"/>
        <end position="434"/>
    </location>
</feature>
<dbReference type="InterPro" id="IPR003488">
    <property type="entry name" value="DprA"/>
</dbReference>
<reference evidence="5" key="1">
    <citation type="journal article" date="2014" name="Int. J. Syst. Evol. Microbiol.">
        <title>Complete genome sequence of Corynebacterium casei LMG S-19264T (=DSM 44701T), isolated from a smear-ripened cheese.</title>
        <authorList>
            <consortium name="US DOE Joint Genome Institute (JGI-PGF)"/>
            <person name="Walter F."/>
            <person name="Albersmeier A."/>
            <person name="Kalinowski J."/>
            <person name="Ruckert C."/>
        </authorList>
    </citation>
    <scope>NUCLEOTIDE SEQUENCE</scope>
    <source>
        <strain evidence="5">NBRC 110071</strain>
    </source>
</reference>
<dbReference type="NCBIfam" id="TIGR00732">
    <property type="entry name" value="dprA"/>
    <property type="match status" value="1"/>
</dbReference>
<accession>A0AA37W9P4</accession>
<proteinExistence type="inferred from homology"/>
<evidence type="ECO:0000259" key="4">
    <source>
        <dbReference type="Pfam" id="PF17782"/>
    </source>
</evidence>
<evidence type="ECO:0000313" key="5">
    <source>
        <dbReference type="EMBL" id="GLQ32936.1"/>
    </source>
</evidence>
<dbReference type="Pfam" id="PF17782">
    <property type="entry name" value="WHD_DprA"/>
    <property type="match status" value="1"/>
</dbReference>
<evidence type="ECO:0000256" key="1">
    <source>
        <dbReference type="ARBA" id="ARBA00006525"/>
    </source>
</evidence>
<keyword evidence="6" id="KW-1185">Reference proteome</keyword>
<name>A0AA37W9P4_9GAMM</name>
<dbReference type="InterPro" id="IPR041614">
    <property type="entry name" value="DprA_WH"/>
</dbReference>
<feature type="region of interest" description="Disordered" evidence="2">
    <location>
        <begin position="366"/>
        <end position="386"/>
    </location>
</feature>
<feature type="domain" description="Smf/DprA SLOG" evidence="3">
    <location>
        <begin position="122"/>
        <end position="333"/>
    </location>
</feature>
<comment type="caution">
    <text evidence="5">The sequence shown here is derived from an EMBL/GenBank/DDBJ whole genome shotgun (WGS) entry which is preliminary data.</text>
</comment>